<dbReference type="RefSeq" id="XP_001448606.1">
    <property type="nucleotide sequence ID" value="XM_001448569.1"/>
</dbReference>
<evidence type="ECO:0000313" key="2">
    <source>
        <dbReference type="Proteomes" id="UP000000600"/>
    </source>
</evidence>
<keyword evidence="2" id="KW-1185">Reference proteome</keyword>
<dbReference type="AlphaFoldDB" id="A0DDU2"/>
<gene>
    <name evidence="1" type="ORF">GSPATT00016050001</name>
</gene>
<accession>A0DDU2</accession>
<name>A0DDU2_PARTE</name>
<dbReference type="KEGG" id="ptm:GSPATT00016050001"/>
<reference evidence="1 2" key="1">
    <citation type="journal article" date="2006" name="Nature">
        <title>Global trends of whole-genome duplications revealed by the ciliate Paramecium tetraurelia.</title>
        <authorList>
            <consortium name="Genoscope"/>
            <person name="Aury J.-M."/>
            <person name="Jaillon O."/>
            <person name="Duret L."/>
            <person name="Noel B."/>
            <person name="Jubin C."/>
            <person name="Porcel B.M."/>
            <person name="Segurens B."/>
            <person name="Daubin V."/>
            <person name="Anthouard V."/>
            <person name="Aiach N."/>
            <person name="Arnaiz O."/>
            <person name="Billaut A."/>
            <person name="Beisson J."/>
            <person name="Blanc I."/>
            <person name="Bouhouche K."/>
            <person name="Camara F."/>
            <person name="Duharcourt S."/>
            <person name="Guigo R."/>
            <person name="Gogendeau D."/>
            <person name="Katinka M."/>
            <person name="Keller A.-M."/>
            <person name="Kissmehl R."/>
            <person name="Klotz C."/>
            <person name="Koll F."/>
            <person name="Le Moue A."/>
            <person name="Lepere C."/>
            <person name="Malinsky S."/>
            <person name="Nowacki M."/>
            <person name="Nowak J.K."/>
            <person name="Plattner H."/>
            <person name="Poulain J."/>
            <person name="Ruiz F."/>
            <person name="Serrano V."/>
            <person name="Zagulski M."/>
            <person name="Dessen P."/>
            <person name="Betermier M."/>
            <person name="Weissenbach J."/>
            <person name="Scarpelli C."/>
            <person name="Schachter V."/>
            <person name="Sperling L."/>
            <person name="Meyer E."/>
            <person name="Cohen J."/>
            <person name="Wincker P."/>
        </authorList>
    </citation>
    <scope>NUCLEOTIDE SEQUENCE [LARGE SCALE GENOMIC DNA]</scope>
    <source>
        <strain evidence="1 2">Stock d4-2</strain>
    </source>
</reference>
<protein>
    <submittedName>
        <fullName evidence="1">Uncharacterized protein</fullName>
    </submittedName>
</protein>
<dbReference type="EMBL" id="CT868396">
    <property type="protein sequence ID" value="CAK81209.1"/>
    <property type="molecule type" value="Genomic_DNA"/>
</dbReference>
<evidence type="ECO:0000313" key="1">
    <source>
        <dbReference type="EMBL" id="CAK81209.1"/>
    </source>
</evidence>
<proteinExistence type="predicted"/>
<dbReference type="InParanoid" id="A0DDU2"/>
<organism evidence="1 2">
    <name type="scientific">Paramecium tetraurelia</name>
    <dbReference type="NCBI Taxonomy" id="5888"/>
    <lineage>
        <taxon>Eukaryota</taxon>
        <taxon>Sar</taxon>
        <taxon>Alveolata</taxon>
        <taxon>Ciliophora</taxon>
        <taxon>Intramacronucleata</taxon>
        <taxon>Oligohymenophorea</taxon>
        <taxon>Peniculida</taxon>
        <taxon>Parameciidae</taxon>
        <taxon>Paramecium</taxon>
    </lineage>
</organism>
<dbReference type="Proteomes" id="UP000000600">
    <property type="component" value="Unassembled WGS sequence"/>
</dbReference>
<sequence length="112" mass="13165">MFFSYNFCIKEQTIRSTLVCLVMAQIVEIEPYLIQSNLFKLECIKTIFYFLTYQYDVNVHQQSKSKLRIKNGQLLSENESGLFIGNNILIKPGQWICKQDKGEVNQQQDFLD</sequence>
<dbReference type="HOGENOM" id="CLU_2150737_0_0_1"/>
<dbReference type="GeneID" id="5034391"/>